<comment type="caution">
    <text evidence="3">The sequence shown here is derived from an EMBL/GenBank/DDBJ whole genome shotgun (WGS) entry which is preliminary data.</text>
</comment>
<evidence type="ECO:0000256" key="1">
    <source>
        <dbReference type="ARBA" id="ARBA00009431"/>
    </source>
</evidence>
<feature type="chain" id="PRO_5042915516" description="Serine carboxypeptidase-like 18" evidence="2">
    <location>
        <begin position="25"/>
        <end position="542"/>
    </location>
</feature>
<dbReference type="InterPro" id="IPR029058">
    <property type="entry name" value="AB_hydrolase_fold"/>
</dbReference>
<dbReference type="Pfam" id="PF00450">
    <property type="entry name" value="Peptidase_S10"/>
    <property type="match status" value="1"/>
</dbReference>
<dbReference type="PANTHER" id="PTHR11802">
    <property type="entry name" value="SERINE PROTEASE FAMILY S10 SERINE CARBOXYPEPTIDASE"/>
    <property type="match status" value="1"/>
</dbReference>
<reference evidence="3 4" key="1">
    <citation type="journal article" date="2023" name="Hortic Res">
        <title>Pangenome of water caltrop reveals structural variations and asymmetric subgenome divergence after allopolyploidization.</title>
        <authorList>
            <person name="Zhang X."/>
            <person name="Chen Y."/>
            <person name="Wang L."/>
            <person name="Yuan Y."/>
            <person name="Fang M."/>
            <person name="Shi L."/>
            <person name="Lu R."/>
            <person name="Comes H.P."/>
            <person name="Ma Y."/>
            <person name="Chen Y."/>
            <person name="Huang G."/>
            <person name="Zhou Y."/>
            <person name="Zheng Z."/>
            <person name="Qiu Y."/>
        </authorList>
    </citation>
    <scope>NUCLEOTIDE SEQUENCE [LARGE SCALE GENOMIC DNA]</scope>
    <source>
        <tissue evidence="3">Roots</tissue>
    </source>
</reference>
<organism evidence="3 4">
    <name type="scientific">Trapa incisa</name>
    <dbReference type="NCBI Taxonomy" id="236973"/>
    <lineage>
        <taxon>Eukaryota</taxon>
        <taxon>Viridiplantae</taxon>
        <taxon>Streptophyta</taxon>
        <taxon>Embryophyta</taxon>
        <taxon>Tracheophyta</taxon>
        <taxon>Spermatophyta</taxon>
        <taxon>Magnoliopsida</taxon>
        <taxon>eudicotyledons</taxon>
        <taxon>Gunneridae</taxon>
        <taxon>Pentapetalae</taxon>
        <taxon>rosids</taxon>
        <taxon>malvids</taxon>
        <taxon>Myrtales</taxon>
        <taxon>Lythraceae</taxon>
        <taxon>Trapa</taxon>
    </lineage>
</organism>
<comment type="similarity">
    <text evidence="1">Belongs to the peptidase S10 family.</text>
</comment>
<dbReference type="FunFam" id="3.40.50.1820:FF:000072">
    <property type="entry name" value="Serine carboxypeptidase-like 19"/>
    <property type="match status" value="1"/>
</dbReference>
<dbReference type="PRINTS" id="PR00724">
    <property type="entry name" value="CRBOXYPTASEC"/>
</dbReference>
<dbReference type="AlphaFoldDB" id="A0AAN7JR50"/>
<dbReference type="InterPro" id="IPR001563">
    <property type="entry name" value="Peptidase_S10"/>
</dbReference>
<keyword evidence="2" id="KW-0732">Signal</keyword>
<accession>A0AAN7JR50</accession>
<dbReference type="EMBL" id="JAXIOK010000016">
    <property type="protein sequence ID" value="KAK4752166.1"/>
    <property type="molecule type" value="Genomic_DNA"/>
</dbReference>
<dbReference type="Gene3D" id="3.40.50.12670">
    <property type="match status" value="1"/>
</dbReference>
<evidence type="ECO:0000256" key="2">
    <source>
        <dbReference type="SAM" id="SignalP"/>
    </source>
</evidence>
<dbReference type="GO" id="GO:0019748">
    <property type="term" value="P:secondary metabolic process"/>
    <property type="evidence" value="ECO:0007669"/>
    <property type="project" value="TreeGrafter"/>
</dbReference>
<evidence type="ECO:0000313" key="4">
    <source>
        <dbReference type="Proteomes" id="UP001345219"/>
    </source>
</evidence>
<name>A0AAN7JR50_9MYRT</name>
<dbReference type="Gene3D" id="3.40.50.1820">
    <property type="entry name" value="alpha/beta hydrolase"/>
    <property type="match status" value="1"/>
</dbReference>
<dbReference type="SUPFAM" id="SSF53474">
    <property type="entry name" value="alpha/beta-Hydrolases"/>
    <property type="match status" value="1"/>
</dbReference>
<evidence type="ECO:0008006" key="5">
    <source>
        <dbReference type="Google" id="ProtNLM"/>
    </source>
</evidence>
<dbReference type="Proteomes" id="UP001345219">
    <property type="component" value="Chromosome 16"/>
</dbReference>
<dbReference type="PANTHER" id="PTHR11802:SF329">
    <property type="entry name" value="SERINE CARBOXYPEPTIDASE-LIKE 17"/>
    <property type="match status" value="1"/>
</dbReference>
<feature type="signal peptide" evidence="2">
    <location>
        <begin position="1"/>
        <end position="24"/>
    </location>
</feature>
<protein>
    <recommendedName>
        <fullName evidence="5">Serine carboxypeptidase-like 18</fullName>
    </recommendedName>
</protein>
<dbReference type="GO" id="GO:0004185">
    <property type="term" value="F:serine-type carboxypeptidase activity"/>
    <property type="evidence" value="ECO:0007669"/>
    <property type="project" value="InterPro"/>
</dbReference>
<evidence type="ECO:0000313" key="3">
    <source>
        <dbReference type="EMBL" id="KAK4752166.1"/>
    </source>
</evidence>
<keyword evidence="4" id="KW-1185">Reference proteome</keyword>
<dbReference type="GO" id="GO:0006508">
    <property type="term" value="P:proteolysis"/>
    <property type="evidence" value="ECO:0007669"/>
    <property type="project" value="InterPro"/>
</dbReference>
<gene>
    <name evidence="3" type="ORF">SAY87_020964</name>
</gene>
<dbReference type="GO" id="GO:0016747">
    <property type="term" value="F:acyltransferase activity, transferring groups other than amino-acyl groups"/>
    <property type="evidence" value="ECO:0007669"/>
    <property type="project" value="TreeGrafter"/>
</dbReference>
<sequence length="542" mass="61166">MKTPHSLLLLPLLLLAVAANVAVCAKIVKTLPGFEGELPFKLETGYVSVEDSELFYYFIESQSNPKEDPIMLWYSGGPGCSAFNGLVYEIGPLAFNITDYEGGVPPLQYYPYSWTESTSILFVDAPVGTGFSYSKTQAGWYTSDTESAWQTYQFLRKWLMAHPQYLKLQLFIGADSYSGISGSIVVNNIVQGNEAGVVPRLNLKGYILGCPRIDATINENSKLIFSHRIGLVSDDIYEAAQKYCNGSYYEVTTSEPKCYEVIKVFDRLIKDINKNDILEPKCTWASPQQGEDMSRRALEETSSDSFILSTPKIPDMWCHNFNYAMSYWWGNDQGVQEALGVRLGMIGDWVRCNKSLQYTMDVSSVLDYHKNLSRKGLQVLIYNGDHDLTIPCTGTQEWIKLLNLTIVNDWRPWIVDGQIAGYTIKYSESGYRLTYASVLARNPQTTPPRFDKLCFPLYYINLASFSSGSRSFASRVQEKGELRDVPEVHPLLSHLNWKRADNFPGIEAEVPVEKRHHRSSLDSSHSGKLYPVDDFVASGLMY</sequence>
<proteinExistence type="inferred from homology"/>